<reference evidence="4 5" key="1">
    <citation type="submission" date="2020-04" db="EMBL/GenBank/DDBJ databases">
        <title>Genomic insights into acetone-butanol-ethanol (ABE) fermentation by sequencing solventogenic clostridia strains.</title>
        <authorList>
            <person name="Brown S."/>
        </authorList>
    </citation>
    <scope>NUCLEOTIDE SEQUENCE [LARGE SCALE GENOMIC DNA]</scope>
    <source>
        <strain evidence="4 5">DJ011</strain>
    </source>
</reference>
<dbReference type="Pfam" id="PF02638">
    <property type="entry name" value="GHL10"/>
    <property type="match status" value="1"/>
</dbReference>
<dbReference type="SUPFAM" id="SSF51445">
    <property type="entry name" value="(Trans)glycosidases"/>
    <property type="match status" value="1"/>
</dbReference>
<organism evidence="4 5">
    <name type="scientific">Clostridium tetanomorphum</name>
    <dbReference type="NCBI Taxonomy" id="1553"/>
    <lineage>
        <taxon>Bacteria</taxon>
        <taxon>Bacillati</taxon>
        <taxon>Bacillota</taxon>
        <taxon>Clostridia</taxon>
        <taxon>Eubacteriales</taxon>
        <taxon>Clostridiaceae</taxon>
        <taxon>Clostridium</taxon>
    </lineage>
</organism>
<evidence type="ECO:0000259" key="3">
    <source>
        <dbReference type="Pfam" id="PF02638"/>
    </source>
</evidence>
<dbReference type="Proteomes" id="UP000563151">
    <property type="component" value="Unassembled WGS sequence"/>
</dbReference>
<evidence type="ECO:0000256" key="1">
    <source>
        <dbReference type="ARBA" id="ARBA00022729"/>
    </source>
</evidence>
<feature type="domain" description="Glycosyl hydrolase-like 10" evidence="3">
    <location>
        <begin position="67"/>
        <end position="409"/>
    </location>
</feature>
<dbReference type="PANTHER" id="PTHR43405">
    <property type="entry name" value="GLYCOSYL HYDROLASE DIGH"/>
    <property type="match status" value="1"/>
</dbReference>
<dbReference type="Gene3D" id="3.20.20.80">
    <property type="entry name" value="Glycosidases"/>
    <property type="match status" value="1"/>
</dbReference>
<feature type="signal peptide" evidence="2">
    <location>
        <begin position="1"/>
        <end position="30"/>
    </location>
</feature>
<comment type="caution">
    <text evidence="4">The sequence shown here is derived from an EMBL/GenBank/DDBJ whole genome shotgun (WGS) entry which is preliminary data.</text>
</comment>
<keyword evidence="5" id="KW-1185">Reference proteome</keyword>
<evidence type="ECO:0000313" key="5">
    <source>
        <dbReference type="Proteomes" id="UP000563151"/>
    </source>
</evidence>
<sequence>MSKVKLVKFIALSVSFIFLSSSLFFTKVNADMDSKVPLLKYGTNNPILLHGSQVYIPKDPIHEKRQFRSAWVSTISNLDFPSKKGLNEKEFKAEYIKLLDNFQSLNLNAVTFQVRPKADAFYKSKINPWSEYLTGVQGKDPLWDPLKWMIEETHKRNMEFHAWFNPYRVTVGYEPNKTTKQLLSTLATNNWARKNPQYVLKFDGKLFLNPGEPQVRNYIKDSLMEVVQNYDIDGIHFDDYFYPYKVNRNGKTYVFGNAKEDLNTFKKYRGKFKDIKSWRRYNIDSLIQQVSAAIKCKKSYVKFGVSPFGIWGSIENHPVGSTEGEGSHTPKGSSASYDDIYADTRKWVKRGWLDYITPQIYWSFAQNSAPYGELTDWWANVVKGTNCQLYIGHANYKHVTNSSFDKDWQNSQEIPNQLKFNSMYPEVKGSSFFSLSSLKTNKFNTTNIIKDSYFNFKALVPTMPWLDNKAPNIVKINNIEKQDKGITIKWQDEEKNDSTYYVIYRFDGNEIGDIQNPKNILTTVRRINRQTYLQFNDLSASIDRNYTYAITALDRLHNESEPTVFVYMRK</sequence>
<dbReference type="InterPro" id="IPR013783">
    <property type="entry name" value="Ig-like_fold"/>
</dbReference>
<feature type="chain" id="PRO_5037134419" evidence="2">
    <location>
        <begin position="31"/>
        <end position="570"/>
    </location>
</feature>
<dbReference type="PANTHER" id="PTHR43405:SF1">
    <property type="entry name" value="GLYCOSYL HYDROLASE DIGH"/>
    <property type="match status" value="1"/>
</dbReference>
<dbReference type="Gene3D" id="2.60.40.10">
    <property type="entry name" value="Immunoglobulins"/>
    <property type="match status" value="1"/>
</dbReference>
<dbReference type="AlphaFoldDB" id="A0A923E850"/>
<proteinExistence type="predicted"/>
<accession>A0A923E850</accession>
<dbReference type="InterPro" id="IPR017853">
    <property type="entry name" value="GH"/>
</dbReference>
<dbReference type="RefSeq" id="WP_051593144.1">
    <property type="nucleotide sequence ID" value="NZ_JAAZWO010000011.1"/>
</dbReference>
<evidence type="ECO:0000313" key="4">
    <source>
        <dbReference type="EMBL" id="MBC2398203.1"/>
    </source>
</evidence>
<gene>
    <name evidence="4" type="ORF">HGG79_10500</name>
</gene>
<dbReference type="InterPro" id="IPR003790">
    <property type="entry name" value="GHL10"/>
</dbReference>
<dbReference type="InterPro" id="IPR052177">
    <property type="entry name" value="Divisome_Glycosyl_Hydrolase"/>
</dbReference>
<dbReference type="EMBL" id="JAAZWO010000011">
    <property type="protein sequence ID" value="MBC2398203.1"/>
    <property type="molecule type" value="Genomic_DNA"/>
</dbReference>
<protein>
    <submittedName>
        <fullName evidence="4">Family 10 glycosylhydrolase</fullName>
    </submittedName>
</protein>
<evidence type="ECO:0000256" key="2">
    <source>
        <dbReference type="SAM" id="SignalP"/>
    </source>
</evidence>
<keyword evidence="1 2" id="KW-0732">Signal</keyword>
<name>A0A923E850_CLOTT</name>